<dbReference type="AlphaFoldDB" id="A0A0E9T344"/>
<proteinExistence type="predicted"/>
<protein>
    <submittedName>
        <fullName evidence="1">Uncharacterized protein</fullName>
    </submittedName>
</protein>
<name>A0A0E9T344_ANGAN</name>
<accession>A0A0E9T344</accession>
<evidence type="ECO:0000313" key="1">
    <source>
        <dbReference type="EMBL" id="JAH47375.1"/>
    </source>
</evidence>
<organism evidence="1">
    <name type="scientific">Anguilla anguilla</name>
    <name type="common">European freshwater eel</name>
    <name type="synonym">Muraena anguilla</name>
    <dbReference type="NCBI Taxonomy" id="7936"/>
    <lineage>
        <taxon>Eukaryota</taxon>
        <taxon>Metazoa</taxon>
        <taxon>Chordata</taxon>
        <taxon>Craniata</taxon>
        <taxon>Vertebrata</taxon>
        <taxon>Euteleostomi</taxon>
        <taxon>Actinopterygii</taxon>
        <taxon>Neopterygii</taxon>
        <taxon>Teleostei</taxon>
        <taxon>Anguilliformes</taxon>
        <taxon>Anguillidae</taxon>
        <taxon>Anguilla</taxon>
    </lineage>
</organism>
<sequence>MPPLVICFRAAGDFAVWPTALLTMVMAEF</sequence>
<dbReference type="EMBL" id="GBXM01061202">
    <property type="protein sequence ID" value="JAH47375.1"/>
    <property type="molecule type" value="Transcribed_RNA"/>
</dbReference>
<reference evidence="1" key="2">
    <citation type="journal article" date="2015" name="Fish Shellfish Immunol.">
        <title>Early steps in the European eel (Anguilla anguilla)-Vibrio vulnificus interaction in the gills: Role of the RtxA13 toxin.</title>
        <authorList>
            <person name="Callol A."/>
            <person name="Pajuelo D."/>
            <person name="Ebbesson L."/>
            <person name="Teles M."/>
            <person name="MacKenzie S."/>
            <person name="Amaro C."/>
        </authorList>
    </citation>
    <scope>NUCLEOTIDE SEQUENCE</scope>
</reference>
<reference evidence="1" key="1">
    <citation type="submission" date="2014-11" db="EMBL/GenBank/DDBJ databases">
        <authorList>
            <person name="Amaro Gonzalez C."/>
        </authorList>
    </citation>
    <scope>NUCLEOTIDE SEQUENCE</scope>
</reference>